<dbReference type="OrthoDB" id="5985073at2759"/>
<dbReference type="Pfam" id="PF00141">
    <property type="entry name" value="peroxidase"/>
    <property type="match status" value="1"/>
</dbReference>
<evidence type="ECO:0000256" key="4">
    <source>
        <dbReference type="RuleBase" id="RU004241"/>
    </source>
</evidence>
<evidence type="ECO:0000256" key="5">
    <source>
        <dbReference type="RuleBase" id="RU363051"/>
    </source>
</evidence>
<evidence type="ECO:0000256" key="1">
    <source>
        <dbReference type="ARBA" id="ARBA00022559"/>
    </source>
</evidence>
<sequence length="556" mass="58883">MRLLSVVALSLHFRGLLSQALDANGVSLDEKVLAIERLLMTPGTIDFPVTPCDFNLNSAPINIAGDQTAAQWVRTVFHDFITADVKAGTGGLDASIGFEADRDENLGITFKGNSFINETIIGFNLFSEVYISTADFIALGLAASLNACDSGTPIVRLRAGRIDATREGPLGVPKPEDSLTSATDAFAKAGFSNTEMIQAVACGHSIGSVHKIDFPQIVGNDPTLDVSPPGTGADTFDSTPFKFDNTQVQEYLTGTGKRGGPLVTTQNVTMQSDLRIFKSDNNATVKAMSSAASFRNTCLTIFAKMLDTVPAGTALSNPVSPRPWITKETHLDLSPSGVVQYSGNISTQSKAAGTAPGTASYVYLTSSGSTAKSGQSQAGRLQNTNVNGVISEPYGKITDYSFNDTIPAGVTSIKIQNSYTENINMNIFVVPSQSFIKQPTNPDGSGGIASYLVRAALLTSLSTSSATLTGTFYFPSVQPNSVAPKWTRTTFTLTKEKTLGSYTIFKGQVTEPGVHATGTGLHHVDVQFSSMRSAKVLASSFTPRSFFGKCADLTKC</sequence>
<dbReference type="PANTHER" id="PTHR31356:SF53">
    <property type="entry name" value="HEME PEROXIDASE"/>
    <property type="match status" value="1"/>
</dbReference>
<keyword evidence="1 5" id="KW-0575">Peroxidase</keyword>
<evidence type="ECO:0000259" key="6">
    <source>
        <dbReference type="PROSITE" id="PS50873"/>
    </source>
</evidence>
<dbReference type="EC" id="1.11.1.-" evidence="5"/>
<dbReference type="Gene3D" id="1.10.420.10">
    <property type="entry name" value="Peroxidase, domain 2"/>
    <property type="match status" value="1"/>
</dbReference>
<evidence type="ECO:0000313" key="7">
    <source>
        <dbReference type="EMBL" id="CAI6339116.1"/>
    </source>
</evidence>
<evidence type="ECO:0000256" key="2">
    <source>
        <dbReference type="ARBA" id="ARBA00022617"/>
    </source>
</evidence>
<keyword evidence="2" id="KW-0479">Metal-binding</keyword>
<dbReference type="GO" id="GO:0004601">
    <property type="term" value="F:peroxidase activity"/>
    <property type="evidence" value="ECO:0007669"/>
    <property type="project" value="UniProtKB-KW"/>
</dbReference>
<dbReference type="EMBL" id="CAOQHR010000009">
    <property type="protein sequence ID" value="CAI6339116.1"/>
    <property type="molecule type" value="Genomic_DNA"/>
</dbReference>
<dbReference type="GO" id="GO:0042744">
    <property type="term" value="P:hydrogen peroxide catabolic process"/>
    <property type="evidence" value="ECO:0007669"/>
    <property type="project" value="TreeGrafter"/>
</dbReference>
<dbReference type="GO" id="GO:0020037">
    <property type="term" value="F:heme binding"/>
    <property type="evidence" value="ECO:0007669"/>
    <property type="project" value="UniProtKB-UniRule"/>
</dbReference>
<dbReference type="InterPro" id="IPR002016">
    <property type="entry name" value="Haem_peroxidase"/>
</dbReference>
<dbReference type="GO" id="GO:0000302">
    <property type="term" value="P:response to reactive oxygen species"/>
    <property type="evidence" value="ECO:0007669"/>
    <property type="project" value="TreeGrafter"/>
</dbReference>
<dbReference type="InterPro" id="IPR010255">
    <property type="entry name" value="Haem_peroxidase_sf"/>
</dbReference>
<dbReference type="InterPro" id="IPR044831">
    <property type="entry name" value="Ccp1-like"/>
</dbReference>
<reference evidence="7" key="1">
    <citation type="submission" date="2023-01" db="EMBL/GenBank/DDBJ databases">
        <authorList>
            <person name="Van Ghelder C."/>
            <person name="Rancurel C."/>
        </authorList>
    </citation>
    <scope>NUCLEOTIDE SEQUENCE</scope>
    <source>
        <strain evidence="7">CNCM I-4278</strain>
    </source>
</reference>
<dbReference type="Gene3D" id="1.10.520.10">
    <property type="match status" value="1"/>
</dbReference>
<feature type="chain" id="PRO_5041020666" description="Peroxidase" evidence="5">
    <location>
        <begin position="19"/>
        <end position="556"/>
    </location>
</feature>
<comment type="similarity">
    <text evidence="4">Belongs to the peroxidase family.</text>
</comment>
<dbReference type="PANTHER" id="PTHR31356">
    <property type="entry name" value="THYLAKOID LUMENAL 29 KDA PROTEIN, CHLOROPLASTIC-RELATED"/>
    <property type="match status" value="1"/>
</dbReference>
<dbReference type="AlphaFoldDB" id="A0A9W4UQF8"/>
<comment type="caution">
    <text evidence="7">The sequence shown here is derived from an EMBL/GenBank/DDBJ whole genome shotgun (WGS) entry which is preliminary data.</text>
</comment>
<feature type="signal peptide" evidence="5">
    <location>
        <begin position="1"/>
        <end position="18"/>
    </location>
</feature>
<keyword evidence="5" id="KW-0732">Signal</keyword>
<evidence type="ECO:0000313" key="8">
    <source>
        <dbReference type="Proteomes" id="UP001152607"/>
    </source>
</evidence>
<evidence type="ECO:0000256" key="3">
    <source>
        <dbReference type="ARBA" id="ARBA00023002"/>
    </source>
</evidence>
<keyword evidence="2" id="KW-0408">Iron</keyword>
<keyword evidence="8" id="KW-1185">Reference proteome</keyword>
<organism evidence="7 8">
    <name type="scientific">Periconia digitata</name>
    <dbReference type="NCBI Taxonomy" id="1303443"/>
    <lineage>
        <taxon>Eukaryota</taxon>
        <taxon>Fungi</taxon>
        <taxon>Dikarya</taxon>
        <taxon>Ascomycota</taxon>
        <taxon>Pezizomycotina</taxon>
        <taxon>Dothideomycetes</taxon>
        <taxon>Pleosporomycetidae</taxon>
        <taxon>Pleosporales</taxon>
        <taxon>Massarineae</taxon>
        <taxon>Periconiaceae</taxon>
        <taxon>Periconia</taxon>
    </lineage>
</organism>
<dbReference type="GO" id="GO:0034599">
    <property type="term" value="P:cellular response to oxidative stress"/>
    <property type="evidence" value="ECO:0007669"/>
    <property type="project" value="InterPro"/>
</dbReference>
<dbReference type="SUPFAM" id="SSF48113">
    <property type="entry name" value="Heme-dependent peroxidases"/>
    <property type="match status" value="1"/>
</dbReference>
<proteinExistence type="inferred from homology"/>
<dbReference type="PROSITE" id="PS50873">
    <property type="entry name" value="PEROXIDASE_4"/>
    <property type="match status" value="1"/>
</dbReference>
<gene>
    <name evidence="7" type="ORF">PDIGIT_LOCUS12263</name>
</gene>
<protein>
    <recommendedName>
        <fullName evidence="5">Peroxidase</fullName>
        <ecNumber evidence="5">1.11.1.-</ecNumber>
    </recommendedName>
</protein>
<dbReference type="Proteomes" id="UP001152607">
    <property type="component" value="Unassembled WGS sequence"/>
</dbReference>
<keyword evidence="3 5" id="KW-0560">Oxidoreductase</keyword>
<name>A0A9W4UQF8_9PLEO</name>
<dbReference type="PRINTS" id="PR00458">
    <property type="entry name" value="PEROXIDASE"/>
</dbReference>
<keyword evidence="2" id="KW-0349">Heme</keyword>
<dbReference type="GO" id="GO:0046872">
    <property type="term" value="F:metal ion binding"/>
    <property type="evidence" value="ECO:0007669"/>
    <property type="project" value="UniProtKB-UniRule"/>
</dbReference>
<feature type="domain" description="Plant heme peroxidase family profile" evidence="6">
    <location>
        <begin position="68"/>
        <end position="302"/>
    </location>
</feature>
<accession>A0A9W4UQF8</accession>